<feature type="transmembrane region" description="Helical" evidence="1">
    <location>
        <begin position="102"/>
        <end position="124"/>
    </location>
</feature>
<dbReference type="EMBL" id="CP158357">
    <property type="protein sequence ID" value="XBX76902.1"/>
    <property type="molecule type" value="Genomic_DNA"/>
</dbReference>
<reference evidence="2" key="1">
    <citation type="submission" date="2024-06" db="EMBL/GenBank/DDBJ databases">
        <title>Draft genome sequence of Microbacterium sp. strain A8/3-1, isolated from Oxytropis tragacanthoides Fisch. ex DC. Root nodules in the Altai region of Russia.</title>
        <authorList>
            <person name="Sazanova A."/>
            <person name="Guro P."/>
            <person name="Kuznetsova I."/>
            <person name="Belimov A."/>
            <person name="Safronova V."/>
        </authorList>
    </citation>
    <scope>NUCLEOTIDE SEQUENCE</scope>
    <source>
        <strain evidence="2">A8/3-1</strain>
    </source>
</reference>
<sequence length="136" mass="14260">MRIKTPSTKVGYLLIVVVGITLTVIPLAAISYELGFAWAVIALVAAVVVAARTFRGMGESDAPRPWWKMTSTRGSGILLSVLFFVQGTTASIGAFASPSPPLAVTGGAVALIIAVFYLSSAIRVPHHVARPVRGEL</sequence>
<evidence type="ECO:0000313" key="2">
    <source>
        <dbReference type="EMBL" id="XBX76902.1"/>
    </source>
</evidence>
<keyword evidence="1" id="KW-0472">Membrane</keyword>
<gene>
    <name evidence="2" type="ORF">ABS642_13375</name>
</gene>
<accession>A0AAU7VRB4</accession>
<evidence type="ECO:0000256" key="1">
    <source>
        <dbReference type="SAM" id="Phobius"/>
    </source>
</evidence>
<keyword evidence="1" id="KW-1133">Transmembrane helix</keyword>
<name>A0AAU7VRB4_9MICO</name>
<dbReference type="AlphaFoldDB" id="A0AAU7VRB4"/>
<feature type="transmembrane region" description="Helical" evidence="1">
    <location>
        <begin position="75"/>
        <end position="96"/>
    </location>
</feature>
<keyword evidence="1" id="KW-0812">Transmembrane</keyword>
<feature type="transmembrane region" description="Helical" evidence="1">
    <location>
        <begin position="12"/>
        <end position="30"/>
    </location>
</feature>
<organism evidence="2">
    <name type="scientific">Microbacterium sp. A8/3-1</name>
    <dbReference type="NCBI Taxonomy" id="3160749"/>
    <lineage>
        <taxon>Bacteria</taxon>
        <taxon>Bacillati</taxon>
        <taxon>Actinomycetota</taxon>
        <taxon>Actinomycetes</taxon>
        <taxon>Micrococcales</taxon>
        <taxon>Microbacteriaceae</taxon>
        <taxon>Microbacterium</taxon>
    </lineage>
</organism>
<proteinExistence type="predicted"/>
<feature type="transmembrane region" description="Helical" evidence="1">
    <location>
        <begin position="36"/>
        <end position="54"/>
    </location>
</feature>
<dbReference type="RefSeq" id="WP_350350476.1">
    <property type="nucleotide sequence ID" value="NZ_CP158357.1"/>
</dbReference>
<protein>
    <submittedName>
        <fullName evidence="2">Uncharacterized protein</fullName>
    </submittedName>
</protein>